<name>A0ABW9VQ27_9BURK</name>
<gene>
    <name evidence="1" type="ORF">GTP27_20460</name>
</gene>
<proteinExistence type="predicted"/>
<dbReference type="EMBL" id="WWCM01000020">
    <property type="protein sequence ID" value="MYM41684.1"/>
    <property type="molecule type" value="Genomic_DNA"/>
</dbReference>
<keyword evidence="2" id="KW-1185">Reference proteome</keyword>
<evidence type="ECO:0000313" key="2">
    <source>
        <dbReference type="Proteomes" id="UP000478090"/>
    </source>
</evidence>
<sequence length="280" mass="30024">MRRAWGQSLRIGVAAKGVSLLLESRWRKAGVTMLAEHVCSASAEHPYDALAQALRALLGEQQVAGWPVRFVLADELVRLWRVEPPAGAARLADLQASAGLRFQSLYGETPASWQISADWDATAPFFAAAIPRDLLKVLQLLAEETGLHIVGIEPQLVAALNRWRRALQPGAWFAQVHDGLLTLAALEPDAASLRAIRVLPLPSGPDAGQQWLSQTLQREALLLDLPAPQLLQVCGSVPAGWHKPVNQSGQIPCAVLDHAQQASGPAMTALAQLARSGSAL</sequence>
<reference evidence="1 2" key="1">
    <citation type="submission" date="2019-12" db="EMBL/GenBank/DDBJ databases">
        <title>Novel species isolated from a subtropical stream in China.</title>
        <authorList>
            <person name="Lu H."/>
        </authorList>
    </citation>
    <scope>NUCLEOTIDE SEQUENCE [LARGE SCALE GENOMIC DNA]</scope>
    <source>
        <strain evidence="1 2">CY13W</strain>
    </source>
</reference>
<evidence type="ECO:0000313" key="1">
    <source>
        <dbReference type="EMBL" id="MYM41684.1"/>
    </source>
</evidence>
<comment type="caution">
    <text evidence="1">The sequence shown here is derived from an EMBL/GenBank/DDBJ whole genome shotgun (WGS) entry which is preliminary data.</text>
</comment>
<accession>A0ABW9VQ27</accession>
<organism evidence="1 2">
    <name type="scientific">Duganella qianjiadongensis</name>
    <dbReference type="NCBI Taxonomy" id="2692176"/>
    <lineage>
        <taxon>Bacteria</taxon>
        <taxon>Pseudomonadati</taxon>
        <taxon>Pseudomonadota</taxon>
        <taxon>Betaproteobacteria</taxon>
        <taxon>Burkholderiales</taxon>
        <taxon>Oxalobacteraceae</taxon>
        <taxon>Telluria group</taxon>
        <taxon>Duganella</taxon>
    </lineage>
</organism>
<evidence type="ECO:0008006" key="3">
    <source>
        <dbReference type="Google" id="ProtNLM"/>
    </source>
</evidence>
<protein>
    <recommendedName>
        <fullName evidence="3">Pilus assembly protein PilM</fullName>
    </recommendedName>
</protein>
<dbReference type="RefSeq" id="WP_161040952.1">
    <property type="nucleotide sequence ID" value="NZ_WWCM01000020.1"/>
</dbReference>
<dbReference type="Proteomes" id="UP000478090">
    <property type="component" value="Unassembled WGS sequence"/>
</dbReference>